<name>A0A0P0GP52_9BACE</name>
<evidence type="ECO:0000259" key="2">
    <source>
        <dbReference type="Pfam" id="PF21012"/>
    </source>
</evidence>
<evidence type="ECO:0000256" key="1">
    <source>
        <dbReference type="SAM" id="SignalP"/>
    </source>
</evidence>
<dbReference type="InterPro" id="IPR049236">
    <property type="entry name" value="DUF6850"/>
</dbReference>
<gene>
    <name evidence="3" type="ORF">BcellWH2_04754</name>
</gene>
<reference evidence="3 4" key="1">
    <citation type="journal article" date="2015" name="Science">
        <title>Genetic determinants of in vivo fitness and diet responsiveness in multiple human gut Bacteroides.</title>
        <authorList>
            <person name="Wu M."/>
            <person name="McNulty N.P."/>
            <person name="Rodionov D.A."/>
            <person name="Khoroshkin M.S."/>
            <person name="Griffin N.W."/>
            <person name="Cheng J."/>
            <person name="Latreille P."/>
            <person name="Kerstetter R.A."/>
            <person name="Terrapon N."/>
            <person name="Henrissat B."/>
            <person name="Osterman A.L."/>
            <person name="Gordon J.I."/>
        </authorList>
    </citation>
    <scope>NUCLEOTIDE SEQUENCE [LARGE SCALE GENOMIC DNA]</scope>
    <source>
        <strain evidence="3 4">WH2</strain>
    </source>
</reference>
<organism evidence="3 4">
    <name type="scientific">Bacteroides cellulosilyticus</name>
    <dbReference type="NCBI Taxonomy" id="246787"/>
    <lineage>
        <taxon>Bacteria</taxon>
        <taxon>Pseudomonadati</taxon>
        <taxon>Bacteroidota</taxon>
        <taxon>Bacteroidia</taxon>
        <taxon>Bacteroidales</taxon>
        <taxon>Bacteroidaceae</taxon>
        <taxon>Bacteroides</taxon>
    </lineage>
</organism>
<dbReference type="EMBL" id="CP012801">
    <property type="protein sequence ID" value="ALJ61965.1"/>
    <property type="molecule type" value="Genomic_DNA"/>
</dbReference>
<dbReference type="PATRIC" id="fig|246787.4.peg.4910"/>
<protein>
    <recommendedName>
        <fullName evidence="2">DUF6850 domain-containing protein</fullName>
    </recommendedName>
</protein>
<feature type="signal peptide" evidence="1">
    <location>
        <begin position="1"/>
        <end position="18"/>
    </location>
</feature>
<evidence type="ECO:0000313" key="3">
    <source>
        <dbReference type="EMBL" id="ALJ61965.1"/>
    </source>
</evidence>
<evidence type="ECO:0000313" key="4">
    <source>
        <dbReference type="Proteomes" id="UP000061809"/>
    </source>
</evidence>
<keyword evidence="1" id="KW-0732">Signal</keyword>
<feature type="chain" id="PRO_5006047926" description="DUF6850 domain-containing protein" evidence="1">
    <location>
        <begin position="19"/>
        <end position="512"/>
    </location>
</feature>
<dbReference type="Proteomes" id="UP000061809">
    <property type="component" value="Chromosome"/>
</dbReference>
<proteinExistence type="predicted"/>
<sequence length="512" mass="59098">MRSTLFILWLLSAIPVYAQSDSLHIYSMQEVYQQNNWLTGANPVGMSFNHFRSFSVAEVGYRFEDGNFGNVSLPASSNKYTVFGESYQTIGNVSLYGKIGYLNNRKQEVNWNGMTGDCWRGINLCDSVSGDQRSEQYQLSGAFSLPVSSHWLIGSRFDYLVDLNAKDTDPRNENQWMEWKITPGVGYECGSHRLGASIFYGNRKETVDYQNVGTHTTYPFFVSYPLGYFKTLPKGENIKWYYSAQEFGGFLQEEGVYGRFRLFQQIGGNLVRQNIVSDRIQNKKEGETDGWKLDYKGIGSLVSPLNRHEWSWKVLFDKSDSYDLLQQQEENMGTWHSSGKVLRSTSRINEYGLTYGYYRLYNEWNSRYSIVSGIDFKQTKNQLFFYPAEYMQTVRRFIAYSTFTRNFLLSNARIDLAIGAEYGKGGGTMIAEKKLQSGQNTPAIKLWQNMDRLGQEYNYLTEPRWALHLSLTYTHTVSFTWFARLTMGYENASKNLFNSNKENISVQIGLFF</sequence>
<dbReference type="RefSeq" id="WP_033160560.1">
    <property type="nucleotide sequence ID" value="NZ_CP012801.1"/>
</dbReference>
<feature type="domain" description="DUF6850" evidence="2">
    <location>
        <begin position="43"/>
        <end position="512"/>
    </location>
</feature>
<dbReference type="Pfam" id="PF21012">
    <property type="entry name" value="DUF6850"/>
    <property type="match status" value="1"/>
</dbReference>
<accession>A0A0P0GP52</accession>
<dbReference type="AlphaFoldDB" id="A0A0P0GP52"/>
<dbReference type="KEGG" id="bcel:BcellWH2_04754"/>